<proteinExistence type="predicted"/>
<comment type="caution">
    <text evidence="7">The sequence shown here is derived from an EMBL/GenBank/DDBJ whole genome shotgun (WGS) entry which is preliminary data.</text>
</comment>
<evidence type="ECO:0000313" key="7">
    <source>
        <dbReference type="EMBL" id="KKM20308.1"/>
    </source>
</evidence>
<evidence type="ECO:0000256" key="1">
    <source>
        <dbReference type="ARBA" id="ARBA00000085"/>
    </source>
</evidence>
<dbReference type="InterPro" id="IPR050736">
    <property type="entry name" value="Sensor_HK_Regulatory"/>
</dbReference>
<dbReference type="EC" id="2.7.13.3" evidence="2"/>
<evidence type="ECO:0000256" key="2">
    <source>
        <dbReference type="ARBA" id="ARBA00012438"/>
    </source>
</evidence>
<dbReference type="Gene3D" id="3.30.565.10">
    <property type="entry name" value="Histidine kinase-like ATPase, C-terminal domain"/>
    <property type="match status" value="1"/>
</dbReference>
<dbReference type="SUPFAM" id="SSF55874">
    <property type="entry name" value="ATPase domain of HSP90 chaperone/DNA topoisomerase II/histidine kinase"/>
    <property type="match status" value="1"/>
</dbReference>
<evidence type="ECO:0000259" key="6">
    <source>
        <dbReference type="PROSITE" id="PS50109"/>
    </source>
</evidence>
<dbReference type="PANTHER" id="PTHR43711:SF1">
    <property type="entry name" value="HISTIDINE KINASE 1"/>
    <property type="match status" value="1"/>
</dbReference>
<evidence type="ECO:0000256" key="3">
    <source>
        <dbReference type="ARBA" id="ARBA00022679"/>
    </source>
</evidence>
<dbReference type="GO" id="GO:0000160">
    <property type="term" value="P:phosphorelay signal transduction system"/>
    <property type="evidence" value="ECO:0007669"/>
    <property type="project" value="UniProtKB-KW"/>
</dbReference>
<keyword evidence="5" id="KW-0902">Two-component regulatory system</keyword>
<dbReference type="InterPro" id="IPR004358">
    <property type="entry name" value="Sig_transdc_His_kin-like_C"/>
</dbReference>
<gene>
    <name evidence="7" type="ORF">LCGC14_1646800</name>
</gene>
<dbReference type="PROSITE" id="PS50109">
    <property type="entry name" value="HIS_KIN"/>
    <property type="match status" value="1"/>
</dbReference>
<accession>A0A0F9KDV6</accession>
<dbReference type="CDD" id="cd00075">
    <property type="entry name" value="HATPase"/>
    <property type="match status" value="1"/>
</dbReference>
<comment type="catalytic activity">
    <reaction evidence="1">
        <text>ATP + protein L-histidine = ADP + protein N-phospho-L-histidine.</text>
        <dbReference type="EC" id="2.7.13.3"/>
    </reaction>
</comment>
<reference evidence="7" key="1">
    <citation type="journal article" date="2015" name="Nature">
        <title>Complex archaea that bridge the gap between prokaryotes and eukaryotes.</title>
        <authorList>
            <person name="Spang A."/>
            <person name="Saw J.H."/>
            <person name="Jorgensen S.L."/>
            <person name="Zaremba-Niedzwiedzka K."/>
            <person name="Martijn J."/>
            <person name="Lind A.E."/>
            <person name="van Eijk R."/>
            <person name="Schleper C."/>
            <person name="Guy L."/>
            <person name="Ettema T.J."/>
        </authorList>
    </citation>
    <scope>NUCLEOTIDE SEQUENCE</scope>
</reference>
<sequence length="74" mass="7790">VEVEISDTGGGIAEKDMAYIFEPFFTTRSSGTGLGLAICKSIVERHGGTVGVRTAQGGGSMFTIRLPLKENPDD</sequence>
<evidence type="ECO:0000256" key="4">
    <source>
        <dbReference type="ARBA" id="ARBA00022777"/>
    </source>
</evidence>
<dbReference type="InterPro" id="IPR003594">
    <property type="entry name" value="HATPase_dom"/>
</dbReference>
<feature type="domain" description="Histidine kinase" evidence="6">
    <location>
        <begin position="1"/>
        <end position="70"/>
    </location>
</feature>
<dbReference type="InterPro" id="IPR036890">
    <property type="entry name" value="HATPase_C_sf"/>
</dbReference>
<keyword evidence="3" id="KW-0808">Transferase</keyword>
<dbReference type="EMBL" id="LAZR01013794">
    <property type="protein sequence ID" value="KKM20308.1"/>
    <property type="molecule type" value="Genomic_DNA"/>
</dbReference>
<dbReference type="InterPro" id="IPR005467">
    <property type="entry name" value="His_kinase_dom"/>
</dbReference>
<dbReference type="GO" id="GO:0004673">
    <property type="term" value="F:protein histidine kinase activity"/>
    <property type="evidence" value="ECO:0007669"/>
    <property type="project" value="UniProtKB-EC"/>
</dbReference>
<organism evidence="7">
    <name type="scientific">marine sediment metagenome</name>
    <dbReference type="NCBI Taxonomy" id="412755"/>
    <lineage>
        <taxon>unclassified sequences</taxon>
        <taxon>metagenomes</taxon>
        <taxon>ecological metagenomes</taxon>
    </lineage>
</organism>
<keyword evidence="4" id="KW-0418">Kinase</keyword>
<dbReference type="SMART" id="SM00387">
    <property type="entry name" value="HATPase_c"/>
    <property type="match status" value="1"/>
</dbReference>
<feature type="non-terminal residue" evidence="7">
    <location>
        <position position="1"/>
    </location>
</feature>
<evidence type="ECO:0000256" key="5">
    <source>
        <dbReference type="ARBA" id="ARBA00023012"/>
    </source>
</evidence>
<dbReference type="PRINTS" id="PR00344">
    <property type="entry name" value="BCTRLSENSOR"/>
</dbReference>
<protein>
    <recommendedName>
        <fullName evidence="2">histidine kinase</fullName>
        <ecNumber evidence="2">2.7.13.3</ecNumber>
    </recommendedName>
</protein>
<dbReference type="AlphaFoldDB" id="A0A0F9KDV6"/>
<dbReference type="PANTHER" id="PTHR43711">
    <property type="entry name" value="TWO-COMPONENT HISTIDINE KINASE"/>
    <property type="match status" value="1"/>
</dbReference>
<dbReference type="Pfam" id="PF02518">
    <property type="entry name" value="HATPase_c"/>
    <property type="match status" value="1"/>
</dbReference>
<name>A0A0F9KDV6_9ZZZZ</name>